<evidence type="ECO:0000259" key="3">
    <source>
        <dbReference type="PROSITE" id="PS51208"/>
    </source>
</evidence>
<evidence type="ECO:0000256" key="1">
    <source>
        <dbReference type="SAM" id="MobiDB-lite"/>
    </source>
</evidence>
<comment type="caution">
    <text evidence="4">The sequence shown here is derived from an EMBL/GenBank/DDBJ whole genome shotgun (WGS) entry which is preliminary data.</text>
</comment>
<accession>A0ABV7UMF6</accession>
<feature type="signal peptide" evidence="2">
    <location>
        <begin position="1"/>
        <end position="26"/>
    </location>
</feature>
<feature type="compositionally biased region" description="Pro residues" evidence="1">
    <location>
        <begin position="870"/>
        <end position="882"/>
    </location>
</feature>
<protein>
    <submittedName>
        <fullName evidence="4">Autotransporter outer membrane beta-barrel domain-containing protein</fullName>
    </submittedName>
</protein>
<feature type="compositionally biased region" description="Pro residues" evidence="1">
    <location>
        <begin position="1019"/>
        <end position="1036"/>
    </location>
</feature>
<dbReference type="InterPro" id="IPR036709">
    <property type="entry name" value="Autotransporte_beta_dom_sf"/>
</dbReference>
<dbReference type="SUPFAM" id="SSF51126">
    <property type="entry name" value="Pectin lyase-like"/>
    <property type="match status" value="1"/>
</dbReference>
<dbReference type="Pfam" id="PF18883">
    <property type="entry name" value="AC_1"/>
    <property type="match status" value="1"/>
</dbReference>
<keyword evidence="2" id="KW-0732">Signal</keyword>
<reference evidence="5" key="1">
    <citation type="journal article" date="2019" name="Int. J. Syst. Evol. Microbiol.">
        <title>The Global Catalogue of Microorganisms (GCM) 10K type strain sequencing project: providing services to taxonomists for standard genome sequencing and annotation.</title>
        <authorList>
            <consortium name="The Broad Institute Genomics Platform"/>
            <consortium name="The Broad Institute Genome Sequencing Center for Infectious Disease"/>
            <person name="Wu L."/>
            <person name="Ma J."/>
        </authorList>
    </citation>
    <scope>NUCLEOTIDE SEQUENCE [LARGE SCALE GENOMIC DNA]</scope>
    <source>
        <strain evidence="5">KCTC 42282</strain>
    </source>
</reference>
<dbReference type="Gene3D" id="2.40.128.130">
    <property type="entry name" value="Autotransporter beta-domain"/>
    <property type="match status" value="1"/>
</dbReference>
<evidence type="ECO:0000313" key="4">
    <source>
        <dbReference type="EMBL" id="MFC3639635.1"/>
    </source>
</evidence>
<feature type="region of interest" description="Disordered" evidence="1">
    <location>
        <begin position="962"/>
        <end position="1096"/>
    </location>
</feature>
<dbReference type="InterPro" id="IPR006315">
    <property type="entry name" value="OM_autotransptr_brl_dom"/>
</dbReference>
<feature type="compositionally biased region" description="Pro residues" evidence="1">
    <location>
        <begin position="1044"/>
        <end position="1093"/>
    </location>
</feature>
<sequence>MLRTYTLTTSIAAIAVALVTAGQAHSAPAKVNPHKPIAHEQPGKKGAPILRKKETYEISCGVNQTCVSVANAGVEVIFAKHSKITAEYTGQKRSQTPLIGARDGGKLCIHGPIDIKSPGHAATALLARSGGVINFEGPAAHINFTRGQRGAPSGPAGLVADNGMITASGRITVHGEKPATLLHAFNGGSILLHNGGRLTGQVDGNAAMIRVDPGSSMVLTRFGAPVSAAERFPDVGVDIQGVPTAGLHVTDTMSAIDVASGSELMITDSHVRAEAIKGGQITPFYLGASGDLSGSAPAGLTINNSRIVAGENGGAVISVGAGGAHIRVQGDAELYPNSSQEELRPLDRGVLALVNGPTTLDASKAGKALLFGGVNASRGDIDITLGGEARWWGALEAGNRMMRVALGGKAVWEGDLTTEGSVLSSITIAEDARWSGRLTHNADSIADIRITDNGEWMGQLALAQNQTGQVQLDKRALWKGDLFVGDNASAEIQLHGQSKWSGDAHSASSGLAKVSLNGCNHWMGAAGNVLDVYVGSQARWSVTGDSTVLSTLDNYGAIDFSADAPKTLATSFYNGEHGKITLNTTLGDDTSPTDRLTFDVLAQGVTTLHINRRGFGDMTTGTGIPVVVATRQGAESTTEAFTLGERVMEGAFEYQLERGVPGSADPIEQNSWYLRSSRVLAQRAQIHEPGQAPGRAGHAFILPGVAEDSAPHEFAPGFQRPTAIHSPETPPSQPEAPAEGSRRDSLADLYTQFEDVAAHLFPDIAGTADVTIPAPLLSPGGNAASSPAAPMTPGLPEIILALQEIANSGEPPVPAARRIAPVLPNAPATTAPPTPGLISPAAPVVTRPSSLPTTPWRPASPAPVNVKPAQPLPEVPATPAPATPGLISPAAPVVTRPSSLPTTPWRPAASAPVNVNPAQPLPEVPVTPAPPTPGLVSPTAPVVTPAPSLPVMPLPPAANAPVNVSPAQPAPEVPVTTAPSRKPQPTPPQPARRPARSAPPPAHETQPAITTPVIQTPQAPTPAPTPVEPEPAPPQVQPEAAPVPAAPAPAAPAPAPAPAAPAPAAPAPAPAPAAPAPLQPEASPAPAPAPAAPAQPAAAPAAPASVAPAKLAPSAIPVTRGPGGSLIVPTFRAEVPLYAAIPDIARTLSLATAGSRHDRHGASVLRNIDAKGKAFAGAWARAFAGAISEKASSSLTPAVNGHFSGFQIGADILGYSTAWGQGRFGLFGGYASATTNVRGFAGGRNNAPVGSLSLAATSAGAYWTHTGPGGWYIDATVTGSRYVSGGKSINGISPTTTGRGLTVSLEAGAPLRIGHGFTFEPQVQAVWRTMAIDPTKDRYATLNFRTHDGVRLRAGGRLSWEGTLGDVTLKPFVQASLWRENGAIDRTIYNQKTAIASGSATRGADVDLGLEALFSDNLAVWASAGVTRDLKRPEGNAGRSAWRLKAGLRYQW</sequence>
<dbReference type="Pfam" id="PF03797">
    <property type="entry name" value="Autotransporter"/>
    <property type="match status" value="1"/>
</dbReference>
<feature type="chain" id="PRO_5047499717" evidence="2">
    <location>
        <begin position="27"/>
        <end position="1452"/>
    </location>
</feature>
<name>A0ABV7UMF6_9HYPH</name>
<dbReference type="InterPro" id="IPR005546">
    <property type="entry name" value="Autotransporte_beta"/>
</dbReference>
<feature type="compositionally biased region" description="Pro residues" evidence="1">
    <location>
        <begin position="982"/>
        <end position="1002"/>
    </location>
</feature>
<gene>
    <name evidence="4" type="ORF">ACFONL_20040</name>
</gene>
<dbReference type="PROSITE" id="PS51208">
    <property type="entry name" value="AUTOTRANSPORTER"/>
    <property type="match status" value="1"/>
</dbReference>
<keyword evidence="5" id="KW-1185">Reference proteome</keyword>
<organism evidence="4 5">
    <name type="scientific">Camelimonas fluminis</name>
    <dbReference type="NCBI Taxonomy" id="1576911"/>
    <lineage>
        <taxon>Bacteria</taxon>
        <taxon>Pseudomonadati</taxon>
        <taxon>Pseudomonadota</taxon>
        <taxon>Alphaproteobacteria</taxon>
        <taxon>Hyphomicrobiales</taxon>
        <taxon>Chelatococcaceae</taxon>
        <taxon>Camelimonas</taxon>
    </lineage>
</organism>
<dbReference type="InterPro" id="IPR011050">
    <property type="entry name" value="Pectin_lyase_fold/virulence"/>
</dbReference>
<feature type="region of interest" description="Disordered" evidence="1">
    <location>
        <begin position="845"/>
        <end position="916"/>
    </location>
</feature>
<feature type="region of interest" description="Disordered" evidence="1">
    <location>
        <begin position="710"/>
        <end position="743"/>
    </location>
</feature>
<dbReference type="InterPro" id="IPR043990">
    <property type="entry name" value="AC_1"/>
</dbReference>
<proteinExistence type="predicted"/>
<feature type="compositionally biased region" description="Low complexity" evidence="1">
    <location>
        <begin position="907"/>
        <end position="916"/>
    </location>
</feature>
<evidence type="ECO:0000313" key="5">
    <source>
        <dbReference type="Proteomes" id="UP001595704"/>
    </source>
</evidence>
<dbReference type="NCBIfam" id="TIGR01414">
    <property type="entry name" value="autotrans_barl"/>
    <property type="match status" value="2"/>
</dbReference>
<dbReference type="InterPro" id="IPR012332">
    <property type="entry name" value="Autotransporter_pectin_lyase_C"/>
</dbReference>
<dbReference type="EMBL" id="JBHRYC010000098">
    <property type="protein sequence ID" value="MFC3639635.1"/>
    <property type="molecule type" value="Genomic_DNA"/>
</dbReference>
<dbReference type="CDD" id="cd01344">
    <property type="entry name" value="PL2_Passenger_AT"/>
    <property type="match status" value="1"/>
</dbReference>
<dbReference type="SMART" id="SM00869">
    <property type="entry name" value="Autotransporter"/>
    <property type="match status" value="1"/>
</dbReference>
<dbReference type="SUPFAM" id="SSF103515">
    <property type="entry name" value="Autotransporter"/>
    <property type="match status" value="1"/>
</dbReference>
<dbReference type="Proteomes" id="UP001595704">
    <property type="component" value="Unassembled WGS sequence"/>
</dbReference>
<dbReference type="Gene3D" id="2.160.20.20">
    <property type="match status" value="1"/>
</dbReference>
<feature type="domain" description="Autotransporter" evidence="3">
    <location>
        <begin position="1171"/>
        <end position="1452"/>
    </location>
</feature>
<dbReference type="RefSeq" id="WP_191318745.1">
    <property type="nucleotide sequence ID" value="NZ_BNCG01000004.1"/>
</dbReference>
<evidence type="ECO:0000256" key="2">
    <source>
        <dbReference type="SAM" id="SignalP"/>
    </source>
</evidence>
<feature type="region of interest" description="Disordered" evidence="1">
    <location>
        <begin position="29"/>
        <end position="48"/>
    </location>
</feature>
<feature type="compositionally biased region" description="Polar residues" evidence="1">
    <location>
        <begin position="1007"/>
        <end position="1016"/>
    </location>
</feature>